<name>A0AA88YGF8_PINIB</name>
<feature type="domain" description="Ig-like" evidence="10">
    <location>
        <begin position="616"/>
        <end position="728"/>
    </location>
</feature>
<dbReference type="SUPFAM" id="SSF48726">
    <property type="entry name" value="Immunoglobulin"/>
    <property type="match status" value="1"/>
</dbReference>
<keyword evidence="3" id="KW-0732">Signal</keyword>
<evidence type="ECO:0000256" key="5">
    <source>
        <dbReference type="ARBA" id="ARBA00023157"/>
    </source>
</evidence>
<evidence type="ECO:0000256" key="7">
    <source>
        <dbReference type="SAM" id="MobiDB-lite"/>
    </source>
</evidence>
<dbReference type="PANTHER" id="PTHR22906:SF43">
    <property type="entry name" value="PROPERDIN"/>
    <property type="match status" value="1"/>
</dbReference>
<dbReference type="InterPro" id="IPR000884">
    <property type="entry name" value="TSP1_rpt"/>
</dbReference>
<dbReference type="Pfam" id="PF00090">
    <property type="entry name" value="TSP_1"/>
    <property type="match status" value="3"/>
</dbReference>
<feature type="compositionally biased region" description="Polar residues" evidence="7">
    <location>
        <begin position="1233"/>
        <end position="1258"/>
    </location>
</feature>
<feature type="region of interest" description="Disordered" evidence="7">
    <location>
        <begin position="324"/>
        <end position="353"/>
    </location>
</feature>
<dbReference type="Gene3D" id="2.10.25.10">
    <property type="entry name" value="Laminin"/>
    <property type="match status" value="1"/>
</dbReference>
<comment type="caution">
    <text evidence="6">Lacks conserved residue(s) required for the propagation of feature annotation.</text>
</comment>
<dbReference type="Gene3D" id="2.60.40.10">
    <property type="entry name" value="Immunoglobulins"/>
    <property type="match status" value="1"/>
</dbReference>
<dbReference type="PROSITE" id="PS50092">
    <property type="entry name" value="TSP1"/>
    <property type="match status" value="3"/>
</dbReference>
<dbReference type="InterPro" id="IPR052065">
    <property type="entry name" value="Compl_asym_regulator"/>
</dbReference>
<proteinExistence type="predicted"/>
<dbReference type="InterPro" id="IPR007110">
    <property type="entry name" value="Ig-like_dom"/>
</dbReference>
<evidence type="ECO:0000256" key="3">
    <source>
        <dbReference type="ARBA" id="ARBA00022729"/>
    </source>
</evidence>
<feature type="compositionally biased region" description="Basic residues" evidence="7">
    <location>
        <begin position="823"/>
        <end position="833"/>
    </location>
</feature>
<dbReference type="Gene3D" id="2.20.100.10">
    <property type="entry name" value="Thrombospondin type-1 (TSP1) repeat"/>
    <property type="match status" value="3"/>
</dbReference>
<evidence type="ECO:0008006" key="13">
    <source>
        <dbReference type="Google" id="ProtNLM"/>
    </source>
</evidence>
<gene>
    <name evidence="11" type="ORF">FSP39_014882</name>
</gene>
<evidence type="ECO:0000256" key="2">
    <source>
        <dbReference type="ARBA" id="ARBA00022525"/>
    </source>
</evidence>
<keyword evidence="8" id="KW-1133">Transmembrane helix</keyword>
<dbReference type="AlphaFoldDB" id="A0AA88YGF8"/>
<feature type="compositionally biased region" description="Polar residues" evidence="7">
    <location>
        <begin position="916"/>
        <end position="932"/>
    </location>
</feature>
<feature type="compositionally biased region" description="Basic residues" evidence="7">
    <location>
        <begin position="324"/>
        <end position="339"/>
    </location>
</feature>
<evidence type="ECO:0000259" key="9">
    <source>
        <dbReference type="PROSITE" id="PS50026"/>
    </source>
</evidence>
<feature type="compositionally biased region" description="Polar residues" evidence="7">
    <location>
        <begin position="426"/>
        <end position="440"/>
    </location>
</feature>
<feature type="region of interest" description="Disordered" evidence="7">
    <location>
        <begin position="813"/>
        <end position="853"/>
    </location>
</feature>
<dbReference type="SUPFAM" id="SSF57196">
    <property type="entry name" value="EGF/Laminin"/>
    <property type="match status" value="1"/>
</dbReference>
<dbReference type="PANTHER" id="PTHR22906">
    <property type="entry name" value="PROPERDIN"/>
    <property type="match status" value="1"/>
</dbReference>
<reference evidence="11" key="1">
    <citation type="submission" date="2019-08" db="EMBL/GenBank/DDBJ databases">
        <title>The improved chromosome-level genome for the pearl oyster Pinctada fucata martensii using PacBio sequencing and Hi-C.</title>
        <authorList>
            <person name="Zheng Z."/>
        </authorList>
    </citation>
    <scope>NUCLEOTIDE SEQUENCE</scope>
    <source>
        <strain evidence="11">ZZ-2019</strain>
        <tissue evidence="11">Adductor muscle</tissue>
    </source>
</reference>
<evidence type="ECO:0000313" key="12">
    <source>
        <dbReference type="Proteomes" id="UP001186944"/>
    </source>
</evidence>
<dbReference type="SUPFAM" id="SSF82895">
    <property type="entry name" value="TSP-1 type 1 repeat"/>
    <property type="match status" value="3"/>
</dbReference>
<dbReference type="PROSITE" id="PS00022">
    <property type="entry name" value="EGF_1"/>
    <property type="match status" value="1"/>
</dbReference>
<evidence type="ECO:0000256" key="1">
    <source>
        <dbReference type="ARBA" id="ARBA00004613"/>
    </source>
</evidence>
<feature type="disulfide bond" evidence="6">
    <location>
        <begin position="759"/>
        <end position="768"/>
    </location>
</feature>
<dbReference type="SMART" id="SM00409">
    <property type="entry name" value="IG"/>
    <property type="match status" value="1"/>
</dbReference>
<feature type="region of interest" description="Disordered" evidence="7">
    <location>
        <begin position="905"/>
        <end position="963"/>
    </location>
</feature>
<dbReference type="PROSITE" id="PS50026">
    <property type="entry name" value="EGF_3"/>
    <property type="match status" value="1"/>
</dbReference>
<feature type="compositionally biased region" description="Polar residues" evidence="7">
    <location>
        <begin position="1060"/>
        <end position="1075"/>
    </location>
</feature>
<dbReference type="PROSITE" id="PS01186">
    <property type="entry name" value="EGF_2"/>
    <property type="match status" value="1"/>
</dbReference>
<dbReference type="Pfam" id="PF00008">
    <property type="entry name" value="EGF"/>
    <property type="match status" value="1"/>
</dbReference>
<comment type="subcellular location">
    <subcellularLocation>
        <location evidence="1">Secreted</location>
    </subcellularLocation>
</comment>
<evidence type="ECO:0000259" key="10">
    <source>
        <dbReference type="PROSITE" id="PS50835"/>
    </source>
</evidence>
<keyword evidence="8" id="KW-0472">Membrane</keyword>
<dbReference type="InterPro" id="IPR036383">
    <property type="entry name" value="TSP1_rpt_sf"/>
</dbReference>
<evidence type="ECO:0000256" key="8">
    <source>
        <dbReference type="SAM" id="Phobius"/>
    </source>
</evidence>
<dbReference type="Proteomes" id="UP001186944">
    <property type="component" value="Unassembled WGS sequence"/>
</dbReference>
<feature type="region of interest" description="Disordered" evidence="7">
    <location>
        <begin position="1230"/>
        <end position="1272"/>
    </location>
</feature>
<evidence type="ECO:0000313" key="11">
    <source>
        <dbReference type="EMBL" id="KAK3104996.1"/>
    </source>
</evidence>
<feature type="region of interest" description="Disordered" evidence="7">
    <location>
        <begin position="1051"/>
        <end position="1091"/>
    </location>
</feature>
<dbReference type="InterPro" id="IPR013783">
    <property type="entry name" value="Ig-like_fold"/>
</dbReference>
<accession>A0AA88YGF8</accession>
<comment type="caution">
    <text evidence="11">The sequence shown here is derived from an EMBL/GenBank/DDBJ whole genome shotgun (WGS) entry which is preliminary data.</text>
</comment>
<keyword evidence="4" id="KW-0677">Repeat</keyword>
<dbReference type="SMART" id="SM00209">
    <property type="entry name" value="TSP1"/>
    <property type="match status" value="3"/>
</dbReference>
<keyword evidence="6" id="KW-0245">EGF-like domain</keyword>
<evidence type="ECO:0000256" key="6">
    <source>
        <dbReference type="PROSITE-ProRule" id="PRU00076"/>
    </source>
</evidence>
<organism evidence="11 12">
    <name type="scientific">Pinctada imbricata</name>
    <name type="common">Atlantic pearl-oyster</name>
    <name type="synonym">Pinctada martensii</name>
    <dbReference type="NCBI Taxonomy" id="66713"/>
    <lineage>
        <taxon>Eukaryota</taxon>
        <taxon>Metazoa</taxon>
        <taxon>Spiralia</taxon>
        <taxon>Lophotrochozoa</taxon>
        <taxon>Mollusca</taxon>
        <taxon>Bivalvia</taxon>
        <taxon>Autobranchia</taxon>
        <taxon>Pteriomorphia</taxon>
        <taxon>Pterioida</taxon>
        <taxon>Pterioidea</taxon>
        <taxon>Pteriidae</taxon>
        <taxon>Pinctada</taxon>
    </lineage>
</organism>
<feature type="transmembrane region" description="Helical" evidence="8">
    <location>
        <begin position="779"/>
        <end position="803"/>
    </location>
</feature>
<keyword evidence="12" id="KW-1185">Reference proteome</keyword>
<sequence>MMASSTEYRAEQRKIEEPYVHASCYHFRFKSPWCGEVSLPLTISSYTSEVEALGCIGWSLKDLMITWAEILRSGEIREFTHCRQTLSCHIQGDYLRRRKEHHIFVKIRIPKIRRVVYLKATIYIRDLSKLSSSKHGRRSKSKRKSFREHWTHTLHKKVTGKQRLWGKREKMHTTHGVKYYYGQPFDLSNEEKGRYYRHSRNQGRINPKLWGKVDKKHAKFSLSNLRLNVGPGMLGLSHKEVKYDPGQRASGLNTGSPEARVDHTKNVSHINSKNMTTSAKNKTNGSSLWELTDWLLANEKIKSSSKKKLEGTLKWQVLNEKRHHISARKQAKKKQRKDHSHLLSDHMKHHPSSLRIGQARSNYLPHRSRNVYLPDNGINQHFINPTQSKPIFGTYVNVPKYSNIPHNTENAAKKAINESHLFQYNNQVPSKPATNSSNSGPGEGKWTPSSPQHWGPWKSWSSCSVTCGIVGMQKRYRDCNGGQNKNAACNGTSTQVRQCNVNKRCPGDSQWSRWSSWSHCSVSCGSGYLVRNRSCKKLGKTANDCEGQRSQVRKCNMRSCQTPSTSTLPPTTTVPKAVKGSWSPWSRWSGCSTKCGIGRRTRMRKCGPDYLSRLFPKSTVSCKGMKAESKSCILKSCDDTGSVHKVLQGEETVLHCQYDHNKIDLQKIYWITPTGRKITSQTNNPKYEMIDGALRLKNIQRIDGGYYHCIIVGSENSMLGMDAQIEVTTCAEDPCQNGASCMEELYPHHSNHRHFTCLCQQGYYGAFCQKRKGPTQTTVLIISISMLAVAMFIAGIATCVICCRKKQGKKEYREEEMSPVITKRPKSGKRSRSQSRESLHSKGSAKSPKSCPALMVTTPDRVHKVLNSSIVSSDDSIVEINERDFKHFREDNIFNMYKRKGTETTGAPALIDESDPNTAVKTSSHGSANATPSDRSSRRSKFKDSQEQKANYRSRSSSREPDHKLENIYENTQDYPFAGNLPQEPIEGFRVSFKDQDFERYHRSFEEPSFQYSTPVKGGNKVNIDFDSGGINTSYSDGFQHPDDFEMNHHIQCSPMDSGYSHSPQYANDHSQGINDKSHNEHRGKLSRSHQSDPRIACLLPGHDLDCRCQNQWHVCPEELWPYSEKEVIHFERDIMNYPFPEHLRKLDPQYQYESEAGDSTVSQFDDSCYQYLVNQEDIPSNQGSPLNNSTKNGAKTTFALDLDYFCEPVSAQITDTSSCETVQEAVQAAPQRFSQNEQSEVSKNPQRQPDQTENESSAYFEGDADNILKDF</sequence>
<dbReference type="PROSITE" id="PS50835">
    <property type="entry name" value="IG_LIKE"/>
    <property type="match status" value="1"/>
</dbReference>
<evidence type="ECO:0000256" key="4">
    <source>
        <dbReference type="ARBA" id="ARBA00022737"/>
    </source>
</evidence>
<dbReference type="InterPro" id="IPR003599">
    <property type="entry name" value="Ig_sub"/>
</dbReference>
<keyword evidence="5 6" id="KW-1015">Disulfide bond</keyword>
<dbReference type="EMBL" id="VSWD01000004">
    <property type="protein sequence ID" value="KAK3104996.1"/>
    <property type="molecule type" value="Genomic_DNA"/>
</dbReference>
<protein>
    <recommendedName>
        <fullName evidence="13">Ig-like domain-containing protein</fullName>
    </recommendedName>
</protein>
<dbReference type="InterPro" id="IPR036179">
    <property type="entry name" value="Ig-like_dom_sf"/>
</dbReference>
<dbReference type="InterPro" id="IPR000742">
    <property type="entry name" value="EGF"/>
</dbReference>
<keyword evidence="8" id="KW-0812">Transmembrane</keyword>
<dbReference type="SMART" id="SM00181">
    <property type="entry name" value="EGF"/>
    <property type="match status" value="1"/>
</dbReference>
<keyword evidence="2" id="KW-0964">Secreted</keyword>
<feature type="domain" description="EGF-like" evidence="9">
    <location>
        <begin position="726"/>
        <end position="769"/>
    </location>
</feature>
<feature type="region of interest" description="Disordered" evidence="7">
    <location>
        <begin position="426"/>
        <end position="458"/>
    </location>
</feature>